<gene>
    <name evidence="1" type="ordered locus">Clocel_4340</name>
</gene>
<keyword evidence="2" id="KW-1185">Reference proteome</keyword>
<dbReference type="Gene3D" id="1.10.4010.10">
    <property type="entry name" value="Type II deoxyuridine triphosphatase"/>
    <property type="match status" value="1"/>
</dbReference>
<dbReference type="Pfam" id="PF08761">
    <property type="entry name" value="dUTPase_2"/>
    <property type="match status" value="1"/>
</dbReference>
<dbReference type="RefSeq" id="WP_010074355.1">
    <property type="nucleotide sequence ID" value="NC_014393.1"/>
</dbReference>
<evidence type="ECO:0000313" key="2">
    <source>
        <dbReference type="Proteomes" id="UP000002730"/>
    </source>
</evidence>
<dbReference type="Proteomes" id="UP000002730">
    <property type="component" value="Chromosome"/>
</dbReference>
<sequence>MQLMKLFEMQKDVDSLTLKNKSIENNSLTLKKMIGLQISIGNLASRTNCCDIWKSSTNCDKSQILEDYITALNYLLSIGLDKSYEDIEINIHPSTQKIADQFISLYIDINDLVLYTGRDHYITLLEDFFALGITIGFSLDEVLTGFNTSMTRLKTDYALAE</sequence>
<evidence type="ECO:0000313" key="1">
    <source>
        <dbReference type="EMBL" id="ADL53997.1"/>
    </source>
</evidence>
<dbReference type="InterPro" id="IPR014871">
    <property type="entry name" value="dUTPase/dCTP_pyrophosphatase"/>
</dbReference>
<dbReference type="KEGG" id="ccb:Clocel_4340"/>
<dbReference type="HOGENOM" id="CLU_105318_0_0_9"/>
<proteinExistence type="predicted"/>
<name>D9SP95_CLOC7</name>
<dbReference type="InterPro" id="IPR016947">
    <property type="entry name" value="UCP030140"/>
</dbReference>
<dbReference type="AlphaFoldDB" id="D9SP95"/>
<organism evidence="1 2">
    <name type="scientific">Clostridium cellulovorans (strain ATCC 35296 / DSM 3052 / OCM 3 / 743B)</name>
    <dbReference type="NCBI Taxonomy" id="573061"/>
    <lineage>
        <taxon>Bacteria</taxon>
        <taxon>Bacillati</taxon>
        <taxon>Bacillota</taxon>
        <taxon>Clostridia</taxon>
        <taxon>Eubacteriales</taxon>
        <taxon>Clostridiaceae</taxon>
        <taxon>Clostridium</taxon>
    </lineage>
</organism>
<reference evidence="1 2" key="1">
    <citation type="submission" date="2010-08" db="EMBL/GenBank/DDBJ databases">
        <title>Complete sequence of Clostridium cellulovorans 743B.</title>
        <authorList>
            <consortium name="US DOE Joint Genome Institute"/>
            <person name="Lucas S."/>
            <person name="Copeland A."/>
            <person name="Lapidus A."/>
            <person name="Cheng J.-F."/>
            <person name="Bruce D."/>
            <person name="Goodwin L."/>
            <person name="Pitluck S."/>
            <person name="Chertkov O."/>
            <person name="Detter J.C."/>
            <person name="Han C."/>
            <person name="Tapia R."/>
            <person name="Land M."/>
            <person name="Hauser L."/>
            <person name="Chang Y.-J."/>
            <person name="Jeffries C."/>
            <person name="Kyrpides N."/>
            <person name="Ivanova N."/>
            <person name="Mikhailova N."/>
            <person name="Hemme C.L."/>
            <person name="Woyke T."/>
        </authorList>
    </citation>
    <scope>NUCLEOTIDE SEQUENCE [LARGE SCALE GENOMIC DNA]</scope>
    <source>
        <strain evidence="2">ATCC 35296 / DSM 3052 / OCM 3 / 743B</strain>
    </source>
</reference>
<dbReference type="SUPFAM" id="SSF101386">
    <property type="entry name" value="all-alpha NTP pyrophosphatases"/>
    <property type="match status" value="1"/>
</dbReference>
<dbReference type="STRING" id="573061.Clocel_4340"/>
<dbReference type="EMBL" id="CP002160">
    <property type="protein sequence ID" value="ADL53997.1"/>
    <property type="molecule type" value="Genomic_DNA"/>
</dbReference>
<protein>
    <submittedName>
        <fullName evidence="1">dUTPase</fullName>
    </submittedName>
</protein>
<dbReference type="PIRSF" id="PIRSF030140">
    <property type="entry name" value="UCP030140"/>
    <property type="match status" value="1"/>
</dbReference>
<dbReference type="OrthoDB" id="5506143at2"/>
<accession>D9SP95</accession>
<dbReference type="eggNOG" id="COG4508">
    <property type="taxonomic scope" value="Bacteria"/>
</dbReference>